<dbReference type="GO" id="GO:0016301">
    <property type="term" value="F:kinase activity"/>
    <property type="evidence" value="ECO:0007669"/>
    <property type="project" value="UniProtKB-KW"/>
</dbReference>
<gene>
    <name evidence="2" type="ORF">UY3_07362</name>
</gene>
<keyword evidence="3" id="KW-1185">Reference proteome</keyword>
<evidence type="ECO:0000256" key="1">
    <source>
        <dbReference type="SAM" id="Coils"/>
    </source>
</evidence>
<dbReference type="AlphaFoldDB" id="M7BE03"/>
<sequence length="237" mass="27521">MERDRRLSGVNEYHRSKIYIRKRSGEGITGLESNIDKTNDDGSEKVGTQRASCLMSPGNLQATGDRADPSTKEKTCKVHSDRSAEGLLGVDKLMIMGVGDEDAVIKEKAQILIEDVIRDAKEHLRDLQEKEREAEYIIQNIQWTSCKDFTVERGQQQIEEYMSTWEFHGSWLHWSDYLQEQELTYSKRYHYRVRWSIPTCRKPIPRTTACIYFIIEISKIKPPVRIQSVTQPSHFPL</sequence>
<dbReference type="GO" id="GO:0034237">
    <property type="term" value="F:protein kinase A regulatory subunit binding"/>
    <property type="evidence" value="ECO:0007669"/>
    <property type="project" value="TreeGrafter"/>
</dbReference>
<dbReference type="eggNOG" id="ENOG502S0CR">
    <property type="taxonomic scope" value="Eukaryota"/>
</dbReference>
<dbReference type="PANTHER" id="PTHR35075:SF1">
    <property type="entry name" value="A-KINASE ANCHOR PROTEIN 14"/>
    <property type="match status" value="1"/>
</dbReference>
<organism evidence="2 3">
    <name type="scientific">Chelonia mydas</name>
    <name type="common">Green sea-turtle</name>
    <name type="synonym">Chelonia agassizi</name>
    <dbReference type="NCBI Taxonomy" id="8469"/>
    <lineage>
        <taxon>Eukaryota</taxon>
        <taxon>Metazoa</taxon>
        <taxon>Chordata</taxon>
        <taxon>Craniata</taxon>
        <taxon>Vertebrata</taxon>
        <taxon>Euteleostomi</taxon>
        <taxon>Archelosauria</taxon>
        <taxon>Testudinata</taxon>
        <taxon>Testudines</taxon>
        <taxon>Cryptodira</taxon>
        <taxon>Durocryptodira</taxon>
        <taxon>Americhelydia</taxon>
        <taxon>Chelonioidea</taxon>
        <taxon>Cheloniidae</taxon>
        <taxon>Chelonia</taxon>
    </lineage>
</organism>
<reference evidence="3" key="1">
    <citation type="journal article" date="2013" name="Nat. Genet.">
        <title>The draft genomes of soft-shell turtle and green sea turtle yield insights into the development and evolution of the turtle-specific body plan.</title>
        <authorList>
            <person name="Wang Z."/>
            <person name="Pascual-Anaya J."/>
            <person name="Zadissa A."/>
            <person name="Li W."/>
            <person name="Niimura Y."/>
            <person name="Huang Z."/>
            <person name="Li C."/>
            <person name="White S."/>
            <person name="Xiong Z."/>
            <person name="Fang D."/>
            <person name="Wang B."/>
            <person name="Ming Y."/>
            <person name="Chen Y."/>
            <person name="Zheng Y."/>
            <person name="Kuraku S."/>
            <person name="Pignatelli M."/>
            <person name="Herrero J."/>
            <person name="Beal K."/>
            <person name="Nozawa M."/>
            <person name="Li Q."/>
            <person name="Wang J."/>
            <person name="Zhang H."/>
            <person name="Yu L."/>
            <person name="Shigenobu S."/>
            <person name="Wang J."/>
            <person name="Liu J."/>
            <person name="Flicek P."/>
            <person name="Searle S."/>
            <person name="Wang J."/>
            <person name="Kuratani S."/>
            <person name="Yin Y."/>
            <person name="Aken B."/>
            <person name="Zhang G."/>
            <person name="Irie N."/>
        </authorList>
    </citation>
    <scope>NUCLEOTIDE SEQUENCE [LARGE SCALE GENOMIC DNA]</scope>
</reference>
<dbReference type="PANTHER" id="PTHR35075">
    <property type="entry name" value="A-KINASE ANCHOR PROTEIN 14"/>
    <property type="match status" value="1"/>
</dbReference>
<dbReference type="GO" id="GO:0005952">
    <property type="term" value="C:cAMP-dependent protein kinase complex"/>
    <property type="evidence" value="ECO:0007669"/>
    <property type="project" value="TreeGrafter"/>
</dbReference>
<evidence type="ECO:0000313" key="2">
    <source>
        <dbReference type="EMBL" id="EMP35399.1"/>
    </source>
</evidence>
<name>M7BE03_CHEMY</name>
<dbReference type="InterPro" id="IPR025663">
    <property type="entry name" value="AKAP_28"/>
</dbReference>
<keyword evidence="2" id="KW-0418">Kinase</keyword>
<protein>
    <submittedName>
        <fullName evidence="2">A-kinase anchor protein 14</fullName>
    </submittedName>
</protein>
<evidence type="ECO:0000313" key="3">
    <source>
        <dbReference type="Proteomes" id="UP000031443"/>
    </source>
</evidence>
<feature type="coiled-coil region" evidence="1">
    <location>
        <begin position="113"/>
        <end position="140"/>
    </location>
</feature>
<keyword evidence="1" id="KW-0175">Coiled coil</keyword>
<dbReference type="InterPro" id="IPR053084">
    <property type="entry name" value="AKAP"/>
</dbReference>
<accession>M7BE03</accession>
<dbReference type="EMBL" id="KB528689">
    <property type="protein sequence ID" value="EMP35399.1"/>
    <property type="molecule type" value="Genomic_DNA"/>
</dbReference>
<proteinExistence type="predicted"/>
<keyword evidence="2" id="KW-0808">Transferase</keyword>
<dbReference type="Pfam" id="PF14469">
    <property type="entry name" value="AKAP28"/>
    <property type="match status" value="1"/>
</dbReference>
<dbReference type="Proteomes" id="UP000031443">
    <property type="component" value="Unassembled WGS sequence"/>
</dbReference>